<keyword evidence="4 11" id="KW-0028">Amino-acid biosynthesis</keyword>
<keyword evidence="13" id="KW-1185">Reference proteome</keyword>
<dbReference type="NCBIfam" id="NF003793">
    <property type="entry name" value="PRK05382.1"/>
    <property type="match status" value="1"/>
</dbReference>
<dbReference type="InterPro" id="IPR020541">
    <property type="entry name" value="Chorismate_synthase_CS"/>
</dbReference>
<evidence type="ECO:0000256" key="5">
    <source>
        <dbReference type="ARBA" id="ARBA00022630"/>
    </source>
</evidence>
<dbReference type="PIRSF" id="PIRSF001456">
    <property type="entry name" value="Chorismate_synth"/>
    <property type="match status" value="1"/>
</dbReference>
<comment type="similarity">
    <text evidence="2 11">Belongs to the chorismate synthase family.</text>
</comment>
<comment type="pathway">
    <text evidence="1 11">Metabolic intermediate biosynthesis; chorismate biosynthesis; chorismate from D-erythrose 4-phosphate and phosphoenolpyruvate: step 7/7.</text>
</comment>
<comment type="catalytic activity">
    <reaction evidence="11">
        <text>5-O-(1-carboxyvinyl)-3-phosphoshikimate = chorismate + phosphate</text>
        <dbReference type="Rhea" id="RHEA:21020"/>
        <dbReference type="ChEBI" id="CHEBI:29748"/>
        <dbReference type="ChEBI" id="CHEBI:43474"/>
        <dbReference type="ChEBI" id="CHEBI:57701"/>
        <dbReference type="EC" id="4.2.3.5"/>
    </reaction>
</comment>
<comment type="cofactor">
    <cofactor evidence="11">
        <name>FMNH2</name>
        <dbReference type="ChEBI" id="CHEBI:57618"/>
    </cofactor>
    <text evidence="11">Reduced FMN (FMNH(2)).</text>
</comment>
<comment type="caution">
    <text evidence="11">Lacks conserved residue(s) required for the propagation of feature annotation.</text>
</comment>
<evidence type="ECO:0000313" key="13">
    <source>
        <dbReference type="Proteomes" id="UP001299220"/>
    </source>
</evidence>
<dbReference type="InterPro" id="IPR000453">
    <property type="entry name" value="Chorismate_synth"/>
</dbReference>
<keyword evidence="9 11" id="KW-0057">Aromatic amino acid biosynthesis</keyword>
<sequence length="363" mass="38134">MSSTWGENIKLSVFGGSHTGAIGVVLDNLPPNQKIDLDAVRVQMARRAPGKDKTATTRAEADEPQILSGLLDGVTTGAPLAAIIANTNTRSKDYSDLKVHPRPGHADYTAAVRYDGANDIRGGGHFSGRLTACLVFAGAICRQILEKRGVTIGAHALRVGAAWDTPFDPVNVSAAELNALNTRFFAVQDADAEQKMRDEIECARLQADSIGGVIECAAVGMPAGIGNPMFGGVENVLASILYGIPAVKGVEFGAGFAVGEMRGSENNDPFYYDETGAVKTRTNNAGGILGGITTGMPVLFRIAVKPTPSIGQPQQTVDLTAHRDAPLMIVGRHDPCIVPRAIPVAEAAAAIALMDLLRGAWRD</sequence>
<dbReference type="GO" id="GO:0004107">
    <property type="term" value="F:chorismate synthase activity"/>
    <property type="evidence" value="ECO:0007669"/>
    <property type="project" value="UniProtKB-EC"/>
</dbReference>
<dbReference type="Gene3D" id="3.60.150.10">
    <property type="entry name" value="Chorismate synthase AroC"/>
    <property type="match status" value="1"/>
</dbReference>
<name>A0ABS9CRU7_9FIRM</name>
<keyword evidence="10 11" id="KW-0456">Lyase</keyword>
<dbReference type="HAMAP" id="MF_00300">
    <property type="entry name" value="Chorismate_synth"/>
    <property type="match status" value="1"/>
</dbReference>
<dbReference type="Pfam" id="PF01264">
    <property type="entry name" value="Chorismate_synt"/>
    <property type="match status" value="1"/>
</dbReference>
<evidence type="ECO:0000256" key="7">
    <source>
        <dbReference type="ARBA" id="ARBA00022827"/>
    </source>
</evidence>
<evidence type="ECO:0000256" key="2">
    <source>
        <dbReference type="ARBA" id="ARBA00008014"/>
    </source>
</evidence>
<evidence type="ECO:0000256" key="4">
    <source>
        <dbReference type="ARBA" id="ARBA00022605"/>
    </source>
</evidence>
<keyword evidence="7 11" id="KW-0274">FAD</keyword>
<dbReference type="PROSITE" id="PS00789">
    <property type="entry name" value="CHORISMATE_SYNTHASE_3"/>
    <property type="match status" value="1"/>
</dbReference>
<feature type="binding site" evidence="11">
    <location>
        <position position="332"/>
    </location>
    <ligand>
        <name>FMN</name>
        <dbReference type="ChEBI" id="CHEBI:58210"/>
    </ligand>
</feature>
<dbReference type="NCBIfam" id="TIGR00033">
    <property type="entry name" value="aroC"/>
    <property type="match status" value="1"/>
</dbReference>
<dbReference type="PROSITE" id="PS00788">
    <property type="entry name" value="CHORISMATE_SYNTHASE_2"/>
    <property type="match status" value="1"/>
</dbReference>
<comment type="function">
    <text evidence="11">Catalyzes the anti-1,4-elimination of the C-3 phosphate and the C-6 proR hydrogen from 5-enolpyruvylshikimate-3-phosphate (EPSP) to yield chorismate, which is the branch point compound that serves as the starting substrate for the three terminal pathways of aromatic amino acid biosynthesis. This reaction introduces a second double bond into the aromatic ring system.</text>
</comment>
<dbReference type="EMBL" id="JAFBIT010000003">
    <property type="protein sequence ID" value="MCF2653071.1"/>
    <property type="molecule type" value="Genomic_DNA"/>
</dbReference>
<comment type="subunit">
    <text evidence="11">Homotetramer.</text>
</comment>
<feature type="binding site" evidence="11">
    <location>
        <position position="53"/>
    </location>
    <ligand>
        <name>NADP(+)</name>
        <dbReference type="ChEBI" id="CHEBI:58349"/>
    </ligand>
</feature>
<dbReference type="PANTHER" id="PTHR21085">
    <property type="entry name" value="CHORISMATE SYNTHASE"/>
    <property type="match status" value="1"/>
</dbReference>
<evidence type="ECO:0000256" key="1">
    <source>
        <dbReference type="ARBA" id="ARBA00005044"/>
    </source>
</evidence>
<organism evidence="12 13">
    <name type="scientific">Anaeromassilibacillus senegalensis</name>
    <dbReference type="NCBI Taxonomy" id="1673717"/>
    <lineage>
        <taxon>Bacteria</taxon>
        <taxon>Bacillati</taxon>
        <taxon>Bacillota</taxon>
        <taxon>Clostridia</taxon>
        <taxon>Eubacteriales</taxon>
        <taxon>Acutalibacteraceae</taxon>
        <taxon>Anaeromassilibacillus</taxon>
    </lineage>
</organism>
<evidence type="ECO:0000256" key="3">
    <source>
        <dbReference type="ARBA" id="ARBA00013036"/>
    </source>
</evidence>
<evidence type="ECO:0000256" key="9">
    <source>
        <dbReference type="ARBA" id="ARBA00023141"/>
    </source>
</evidence>
<feature type="binding site" evidence="11">
    <location>
        <position position="290"/>
    </location>
    <ligand>
        <name>FMN</name>
        <dbReference type="ChEBI" id="CHEBI:58210"/>
    </ligand>
</feature>
<proteinExistence type="inferred from homology"/>
<comment type="caution">
    <text evidence="12">The sequence shown here is derived from an EMBL/GenBank/DDBJ whole genome shotgun (WGS) entry which is preliminary data.</text>
</comment>
<dbReference type="CDD" id="cd07304">
    <property type="entry name" value="Chorismate_synthase"/>
    <property type="match status" value="1"/>
</dbReference>
<keyword evidence="8 11" id="KW-0521">NADP</keyword>
<evidence type="ECO:0000256" key="11">
    <source>
        <dbReference type="HAMAP-Rule" id="MF_00300"/>
    </source>
</evidence>
<protein>
    <recommendedName>
        <fullName evidence="3 11">Chorismate synthase</fullName>
        <shortName evidence="11">CS</shortName>
        <ecNumber evidence="3 11">4.2.3.5</ecNumber>
    </recommendedName>
    <alternativeName>
        <fullName evidence="11">5-enolpyruvylshikimate-3-phosphate phospholyase</fullName>
    </alternativeName>
</protein>
<feature type="binding site" evidence="11">
    <location>
        <position position="47"/>
    </location>
    <ligand>
        <name>NADP(+)</name>
        <dbReference type="ChEBI" id="CHEBI:58349"/>
    </ligand>
</feature>
<reference evidence="12 13" key="1">
    <citation type="submission" date="2020-12" db="EMBL/GenBank/DDBJ databases">
        <title>Whole genome sequences of gut porcine anaerobes.</title>
        <authorList>
            <person name="Kubasova T."/>
            <person name="Jahodarova E."/>
            <person name="Rychlik I."/>
        </authorList>
    </citation>
    <scope>NUCLEOTIDE SEQUENCE [LARGE SCALE GENOMIC DNA]</scope>
    <source>
        <strain evidence="12 13">An867</strain>
    </source>
</reference>
<dbReference type="RefSeq" id="WP_235324096.1">
    <property type="nucleotide sequence ID" value="NZ_JAFBIT010000003.1"/>
</dbReference>
<feature type="binding site" evidence="11">
    <location>
        <begin position="125"/>
        <end position="127"/>
    </location>
    <ligand>
        <name>FMN</name>
        <dbReference type="ChEBI" id="CHEBI:58210"/>
    </ligand>
</feature>
<dbReference type="PANTHER" id="PTHR21085:SF0">
    <property type="entry name" value="CHORISMATE SYNTHASE"/>
    <property type="match status" value="1"/>
</dbReference>
<evidence type="ECO:0000256" key="8">
    <source>
        <dbReference type="ARBA" id="ARBA00022857"/>
    </source>
</evidence>
<dbReference type="InterPro" id="IPR035904">
    <property type="entry name" value="Chorismate_synth_AroC_sf"/>
</dbReference>
<evidence type="ECO:0000256" key="10">
    <source>
        <dbReference type="ARBA" id="ARBA00023239"/>
    </source>
</evidence>
<keyword evidence="6 11" id="KW-0288">FMN</keyword>
<dbReference type="EC" id="4.2.3.5" evidence="3 11"/>
<accession>A0ABS9CRU7</accession>
<feature type="binding site" evidence="11">
    <location>
        <begin position="305"/>
        <end position="309"/>
    </location>
    <ligand>
        <name>FMN</name>
        <dbReference type="ChEBI" id="CHEBI:58210"/>
    </ligand>
</feature>
<gene>
    <name evidence="11 12" type="primary">aroC</name>
    <name evidence="12" type="ORF">JQM67_10705</name>
</gene>
<evidence type="ECO:0000256" key="6">
    <source>
        <dbReference type="ARBA" id="ARBA00022643"/>
    </source>
</evidence>
<keyword evidence="5 11" id="KW-0285">Flavoprotein</keyword>
<dbReference type="Proteomes" id="UP001299220">
    <property type="component" value="Unassembled WGS sequence"/>
</dbReference>
<dbReference type="SUPFAM" id="SSF103263">
    <property type="entry name" value="Chorismate synthase, AroC"/>
    <property type="match status" value="1"/>
</dbReference>
<evidence type="ECO:0000313" key="12">
    <source>
        <dbReference type="EMBL" id="MCF2653071.1"/>
    </source>
</evidence>